<evidence type="ECO:0000313" key="4">
    <source>
        <dbReference type="WBParaSite" id="nOo.2.0.1.t13244-RA"/>
    </source>
</evidence>
<proteinExistence type="predicted"/>
<evidence type="ECO:0000313" key="2">
    <source>
        <dbReference type="EMBL" id="VDN00677.1"/>
    </source>
</evidence>
<keyword evidence="1" id="KW-0812">Transmembrane</keyword>
<keyword evidence="1" id="KW-1133">Transmembrane helix</keyword>
<gene>
    <name evidence="2" type="ORF">NOO_LOCUS13244</name>
</gene>
<accession>A0A182EYI7</accession>
<dbReference type="EMBL" id="UYRW01014212">
    <property type="protein sequence ID" value="VDN00677.1"/>
    <property type="molecule type" value="Genomic_DNA"/>
</dbReference>
<protein>
    <submittedName>
        <fullName evidence="4">Sulfur globule protein CV3</fullName>
    </submittedName>
</protein>
<dbReference type="WBParaSite" id="nOo.2.0.1.t13244-RA">
    <property type="protein sequence ID" value="nOo.2.0.1.t13244-RA"/>
    <property type="gene ID" value="nOo.2.0.1.g13244"/>
</dbReference>
<sequence length="99" mass="11674">MNRFLRYFILELIIISLFFGDFVVSEDKKIEETNIRKKRQSFRGYGHFLGLSVPFFNMAWGQFGAESHPPPFFHPPYIPHHMWGYGYGHGYGYGPMFFG</sequence>
<keyword evidence="1" id="KW-0472">Membrane</keyword>
<organism evidence="4">
    <name type="scientific">Onchocerca ochengi</name>
    <name type="common">Filarial nematode worm</name>
    <dbReference type="NCBI Taxonomy" id="42157"/>
    <lineage>
        <taxon>Eukaryota</taxon>
        <taxon>Metazoa</taxon>
        <taxon>Ecdysozoa</taxon>
        <taxon>Nematoda</taxon>
        <taxon>Chromadorea</taxon>
        <taxon>Rhabditida</taxon>
        <taxon>Spirurina</taxon>
        <taxon>Spiruromorpha</taxon>
        <taxon>Filarioidea</taxon>
        <taxon>Onchocercidae</taxon>
        <taxon>Onchocerca</taxon>
    </lineage>
</organism>
<feature type="transmembrane region" description="Helical" evidence="1">
    <location>
        <begin position="45"/>
        <end position="63"/>
    </location>
</feature>
<evidence type="ECO:0000256" key="1">
    <source>
        <dbReference type="SAM" id="Phobius"/>
    </source>
</evidence>
<evidence type="ECO:0000313" key="3">
    <source>
        <dbReference type="Proteomes" id="UP000271087"/>
    </source>
</evidence>
<dbReference type="Proteomes" id="UP000271087">
    <property type="component" value="Unassembled WGS sequence"/>
</dbReference>
<reference evidence="4" key="1">
    <citation type="submission" date="2016-06" db="UniProtKB">
        <authorList>
            <consortium name="WormBaseParasite"/>
        </authorList>
    </citation>
    <scope>IDENTIFICATION</scope>
</reference>
<name>A0A182EYI7_ONCOC</name>
<dbReference type="AlphaFoldDB" id="A0A182EYI7"/>
<keyword evidence="3" id="KW-1185">Reference proteome</keyword>
<feature type="transmembrane region" description="Helical" evidence="1">
    <location>
        <begin position="6"/>
        <end position="24"/>
    </location>
</feature>
<reference evidence="2 3" key="2">
    <citation type="submission" date="2018-08" db="EMBL/GenBank/DDBJ databases">
        <authorList>
            <person name="Laetsch R D."/>
            <person name="Stevens L."/>
            <person name="Kumar S."/>
            <person name="Blaxter L. M."/>
        </authorList>
    </citation>
    <scope>NUCLEOTIDE SEQUENCE [LARGE SCALE GENOMIC DNA]</scope>
</reference>